<evidence type="ECO:0000313" key="5">
    <source>
        <dbReference type="EMBL" id="KEI70772.1"/>
    </source>
</evidence>
<dbReference type="GO" id="GO:0045227">
    <property type="term" value="P:capsule polysaccharide biosynthetic process"/>
    <property type="evidence" value="ECO:0007669"/>
    <property type="project" value="UniProtKB-UniPathway"/>
</dbReference>
<dbReference type="InterPro" id="IPR032466">
    <property type="entry name" value="Metal_Hydrolase"/>
</dbReference>
<dbReference type="GO" id="GO:0004725">
    <property type="term" value="F:protein tyrosine phosphatase activity"/>
    <property type="evidence" value="ECO:0007669"/>
    <property type="project" value="UniProtKB-EC"/>
</dbReference>
<evidence type="ECO:0000256" key="2">
    <source>
        <dbReference type="ARBA" id="ARBA00013064"/>
    </source>
</evidence>
<name>A0A081K9E6_9GAMM</name>
<keyword evidence="3" id="KW-0378">Hydrolase</keyword>
<dbReference type="PANTHER" id="PTHR39181:SF1">
    <property type="entry name" value="TYROSINE-PROTEIN PHOSPHATASE YWQE"/>
    <property type="match status" value="1"/>
</dbReference>
<evidence type="ECO:0000256" key="4">
    <source>
        <dbReference type="ARBA" id="ARBA00051722"/>
    </source>
</evidence>
<gene>
    <name evidence="5" type="ORF">GV64_08460</name>
</gene>
<dbReference type="Pfam" id="PF19567">
    <property type="entry name" value="CpsB_CapC"/>
    <property type="match status" value="1"/>
</dbReference>
<accession>A0A081K9E6</accession>
<dbReference type="eggNOG" id="COG4464">
    <property type="taxonomic scope" value="Bacteria"/>
</dbReference>
<dbReference type="GO" id="GO:0030145">
    <property type="term" value="F:manganese ion binding"/>
    <property type="evidence" value="ECO:0007669"/>
    <property type="project" value="InterPro"/>
</dbReference>
<evidence type="ECO:0000256" key="1">
    <source>
        <dbReference type="ARBA" id="ARBA00005750"/>
    </source>
</evidence>
<dbReference type="PANTHER" id="PTHR39181">
    <property type="entry name" value="TYROSINE-PROTEIN PHOSPHATASE YWQE"/>
    <property type="match status" value="1"/>
</dbReference>
<proteinExistence type="inferred from homology"/>
<dbReference type="PIRSF" id="PIRSF016557">
    <property type="entry name" value="Caps_synth_CpsB"/>
    <property type="match status" value="1"/>
</dbReference>
<organism evidence="5 6">
    <name type="scientific">Endozoicomonas elysicola</name>
    <dbReference type="NCBI Taxonomy" id="305900"/>
    <lineage>
        <taxon>Bacteria</taxon>
        <taxon>Pseudomonadati</taxon>
        <taxon>Pseudomonadota</taxon>
        <taxon>Gammaproteobacteria</taxon>
        <taxon>Oceanospirillales</taxon>
        <taxon>Endozoicomonadaceae</taxon>
        <taxon>Endozoicomonas</taxon>
    </lineage>
</organism>
<reference evidence="5 6" key="1">
    <citation type="submission" date="2014-06" db="EMBL/GenBank/DDBJ databases">
        <title>Whole Genome Sequences of Three Symbiotic Endozoicomonas Bacteria.</title>
        <authorList>
            <person name="Neave M.J."/>
            <person name="Apprill A."/>
            <person name="Voolstra C.R."/>
        </authorList>
    </citation>
    <scope>NUCLEOTIDE SEQUENCE [LARGE SCALE GENOMIC DNA]</scope>
    <source>
        <strain evidence="5 6">DSM 22380</strain>
    </source>
</reference>
<sequence>MIDIHNHVIPGIDDGADSLEQALAMLELAQADGIQKLVCTPHMHPGRFENNVGTIRPAFTGLQKQAAEAGLTIELAMAAEVRFSDEMMFQLRKDEIPMIGQWDSYQCLLLEMPHQRIPVGMEQMLDWLQKREVRVVIAHPERNKELMSYPERVLPFIDRGALLQLTAGSVAGLFGEKAETTARWFVDRGLVHFVASDAHHPVRRPPAMALAARTLSQWVGSEQCAQLTSENPDKLTQCLFGDAL</sequence>
<dbReference type="SUPFAM" id="SSF51556">
    <property type="entry name" value="Metallo-dependent hydrolases"/>
    <property type="match status" value="1"/>
</dbReference>
<comment type="caution">
    <text evidence="5">The sequence shown here is derived from an EMBL/GenBank/DDBJ whole genome shotgun (WGS) entry which is preliminary data.</text>
</comment>
<dbReference type="RefSeq" id="WP_020580614.1">
    <property type="nucleotide sequence ID" value="NZ_JOJP01000001.1"/>
</dbReference>
<evidence type="ECO:0000256" key="3">
    <source>
        <dbReference type="ARBA" id="ARBA00022801"/>
    </source>
</evidence>
<comment type="catalytic activity">
    <reaction evidence="4">
        <text>O-phospho-L-tyrosyl-[protein] + H2O = L-tyrosyl-[protein] + phosphate</text>
        <dbReference type="Rhea" id="RHEA:10684"/>
        <dbReference type="Rhea" id="RHEA-COMP:10136"/>
        <dbReference type="Rhea" id="RHEA-COMP:20101"/>
        <dbReference type="ChEBI" id="CHEBI:15377"/>
        <dbReference type="ChEBI" id="CHEBI:43474"/>
        <dbReference type="ChEBI" id="CHEBI:46858"/>
        <dbReference type="ChEBI" id="CHEBI:61978"/>
        <dbReference type="EC" id="3.1.3.48"/>
    </reaction>
</comment>
<dbReference type="AlphaFoldDB" id="A0A081K9E6"/>
<dbReference type="Proteomes" id="UP000027997">
    <property type="component" value="Unassembled WGS sequence"/>
</dbReference>
<dbReference type="EC" id="3.1.3.48" evidence="2"/>
<dbReference type="UniPathway" id="UPA00934"/>
<evidence type="ECO:0000313" key="6">
    <source>
        <dbReference type="Proteomes" id="UP000027997"/>
    </source>
</evidence>
<dbReference type="Gene3D" id="3.20.20.140">
    <property type="entry name" value="Metal-dependent hydrolases"/>
    <property type="match status" value="1"/>
</dbReference>
<dbReference type="InterPro" id="IPR016667">
    <property type="entry name" value="Caps_polysacc_synth_CpsB/CapC"/>
</dbReference>
<dbReference type="EMBL" id="JOJP01000001">
    <property type="protein sequence ID" value="KEI70772.1"/>
    <property type="molecule type" value="Genomic_DNA"/>
</dbReference>
<comment type="similarity">
    <text evidence="1">Belongs to the metallo-dependent hydrolases superfamily. CpsB/CapC family.</text>
</comment>
<protein>
    <recommendedName>
        <fullName evidence="2">protein-tyrosine-phosphatase</fullName>
        <ecNumber evidence="2">3.1.3.48</ecNumber>
    </recommendedName>
</protein>
<keyword evidence="6" id="KW-1185">Reference proteome</keyword>
<dbReference type="STRING" id="305900.GV64_08460"/>